<dbReference type="SUPFAM" id="SSF51556">
    <property type="entry name" value="Metallo-dependent hydrolases"/>
    <property type="match status" value="1"/>
</dbReference>
<keyword evidence="8" id="KW-0862">Zinc</keyword>
<keyword evidence="7 10" id="KW-0378">Hydrolase</keyword>
<dbReference type="RefSeq" id="WP_307047001.1">
    <property type="nucleotide sequence ID" value="NZ_JAUSYA010000001.1"/>
</dbReference>
<sequence>MSEAELVLRSTRVITPEGTRPAAVAVAGGTIAAVLPHDAPVPGGARLEDFGDDVLLPGLVDTHVHVNDPGRTHWEGFWTATRAAAAGGITTLVDMPLNSLPPTTTVDHLRVKREVAVDKAHIDVGFWGGALPGNVEDLRPLHESGVFGFKAFLSPSGVDEFPHLDQDGLARSLAEIAGFDGLLIVHAEDPHHLAAAPQRGGPRYADFLASRPRDAEDTAVAHLVAQARRLHARVHVLHLSSSDALPLIAAAKADGVRITAETCPHYLTLTAEEVPDGASEFKCCPPIREAANQDLLWQALADGTIDCVVTDHSPSTADLKTGDFATAWGGISGLQLSLAAVWTEARSRGHGLEDVVRWMSTRTAALVGLDRKGAIEAGRDADFAVLAPDETFTVDPAALQHRNRVTAYAGRTLHGVVKSTWLRGERIVSGGEFTDPKGRLLTRSP</sequence>
<evidence type="ECO:0000256" key="2">
    <source>
        <dbReference type="ARBA" id="ARBA00004968"/>
    </source>
</evidence>
<comment type="similarity">
    <text evidence="3">Belongs to the metallo-dependent hydrolases superfamily. Allantoinase family.</text>
</comment>
<protein>
    <recommendedName>
        <fullName evidence="5">allantoinase</fullName>
        <ecNumber evidence="5">3.5.2.5</ecNumber>
    </recommendedName>
</protein>
<evidence type="ECO:0000256" key="3">
    <source>
        <dbReference type="ARBA" id="ARBA00010368"/>
    </source>
</evidence>
<dbReference type="InterPro" id="IPR017593">
    <property type="entry name" value="Allantoinase"/>
</dbReference>
<comment type="pathway">
    <text evidence="2">Nitrogen metabolism; (S)-allantoin degradation; allantoate from (S)-allantoin: step 1/1.</text>
</comment>
<proteinExistence type="inferred from homology"/>
<evidence type="ECO:0000259" key="9">
    <source>
        <dbReference type="Pfam" id="PF01979"/>
    </source>
</evidence>
<dbReference type="InterPro" id="IPR050138">
    <property type="entry name" value="DHOase/Allantoinase_Hydrolase"/>
</dbReference>
<dbReference type="InterPro" id="IPR011059">
    <property type="entry name" value="Metal-dep_hydrolase_composite"/>
</dbReference>
<dbReference type="EC" id="3.5.2.5" evidence="5"/>
<comment type="cofactor">
    <cofactor evidence="1">
        <name>Zn(2+)</name>
        <dbReference type="ChEBI" id="CHEBI:29105"/>
    </cofactor>
</comment>
<dbReference type="EMBL" id="JAUSYA010000001">
    <property type="protein sequence ID" value="MDQ0687087.1"/>
    <property type="molecule type" value="Genomic_DNA"/>
</dbReference>
<keyword evidence="11" id="KW-1185">Reference proteome</keyword>
<dbReference type="PANTHER" id="PTHR43668:SF2">
    <property type="entry name" value="ALLANTOINASE"/>
    <property type="match status" value="1"/>
</dbReference>
<reference evidence="10 11" key="1">
    <citation type="submission" date="2023-07" db="EMBL/GenBank/DDBJ databases">
        <title>Comparative genomics of wheat-associated soil bacteria to identify genetic determinants of phenazine resistance.</title>
        <authorList>
            <person name="Mouncey N."/>
        </authorList>
    </citation>
    <scope>NUCLEOTIDE SEQUENCE [LARGE SCALE GENOMIC DNA]</scope>
    <source>
        <strain evidence="10 11">W4I19-2</strain>
    </source>
</reference>
<dbReference type="PANTHER" id="PTHR43668">
    <property type="entry name" value="ALLANTOINASE"/>
    <property type="match status" value="1"/>
</dbReference>
<comment type="caution">
    <text evidence="10">The sequence shown here is derived from an EMBL/GenBank/DDBJ whole genome shotgun (WGS) entry which is preliminary data.</text>
</comment>
<dbReference type="GO" id="GO:0004038">
    <property type="term" value="F:allantoinase activity"/>
    <property type="evidence" value="ECO:0007669"/>
    <property type="project" value="UniProtKB-EC"/>
</dbReference>
<dbReference type="NCBIfam" id="TIGR03178">
    <property type="entry name" value="allantoinase"/>
    <property type="match status" value="1"/>
</dbReference>
<evidence type="ECO:0000256" key="4">
    <source>
        <dbReference type="ARBA" id="ARBA00011881"/>
    </source>
</evidence>
<accession>A0ABU0Q8Y0</accession>
<evidence type="ECO:0000313" key="11">
    <source>
        <dbReference type="Proteomes" id="UP001243364"/>
    </source>
</evidence>
<dbReference type="Pfam" id="PF01979">
    <property type="entry name" value="Amidohydro_1"/>
    <property type="match status" value="1"/>
</dbReference>
<dbReference type="Proteomes" id="UP001243364">
    <property type="component" value="Unassembled WGS sequence"/>
</dbReference>
<dbReference type="InterPro" id="IPR006680">
    <property type="entry name" value="Amidohydro-rel"/>
</dbReference>
<evidence type="ECO:0000256" key="6">
    <source>
        <dbReference type="ARBA" id="ARBA00022723"/>
    </source>
</evidence>
<evidence type="ECO:0000256" key="8">
    <source>
        <dbReference type="ARBA" id="ARBA00022833"/>
    </source>
</evidence>
<organism evidence="10 11">
    <name type="scientific">Streptomyces achromogenes</name>
    <dbReference type="NCBI Taxonomy" id="67255"/>
    <lineage>
        <taxon>Bacteria</taxon>
        <taxon>Bacillati</taxon>
        <taxon>Actinomycetota</taxon>
        <taxon>Actinomycetes</taxon>
        <taxon>Kitasatosporales</taxon>
        <taxon>Streptomycetaceae</taxon>
        <taxon>Streptomyces</taxon>
    </lineage>
</organism>
<name>A0ABU0Q8Y0_STRAH</name>
<evidence type="ECO:0000256" key="7">
    <source>
        <dbReference type="ARBA" id="ARBA00022801"/>
    </source>
</evidence>
<dbReference type="InterPro" id="IPR032466">
    <property type="entry name" value="Metal_Hydrolase"/>
</dbReference>
<evidence type="ECO:0000313" key="10">
    <source>
        <dbReference type="EMBL" id="MDQ0687087.1"/>
    </source>
</evidence>
<dbReference type="SUPFAM" id="SSF51338">
    <property type="entry name" value="Composite domain of metallo-dependent hydrolases"/>
    <property type="match status" value="1"/>
</dbReference>
<evidence type="ECO:0000256" key="1">
    <source>
        <dbReference type="ARBA" id="ARBA00001947"/>
    </source>
</evidence>
<evidence type="ECO:0000256" key="5">
    <source>
        <dbReference type="ARBA" id="ARBA00012863"/>
    </source>
</evidence>
<keyword evidence="6" id="KW-0479">Metal-binding</keyword>
<dbReference type="Gene3D" id="3.20.20.140">
    <property type="entry name" value="Metal-dependent hydrolases"/>
    <property type="match status" value="1"/>
</dbReference>
<feature type="domain" description="Amidohydrolase-related" evidence="9">
    <location>
        <begin position="54"/>
        <end position="425"/>
    </location>
</feature>
<comment type="subunit">
    <text evidence="4">Homotetramer.</text>
</comment>
<gene>
    <name evidence="10" type="ORF">QFZ56_006050</name>
</gene>